<dbReference type="Pfam" id="PF05187">
    <property type="entry name" value="Fer4_ETF_QO"/>
    <property type="match status" value="1"/>
</dbReference>
<evidence type="ECO:0000313" key="11">
    <source>
        <dbReference type="EMBL" id="SFU31780.1"/>
    </source>
</evidence>
<dbReference type="GO" id="GO:0005506">
    <property type="term" value="F:iron ion binding"/>
    <property type="evidence" value="ECO:0007669"/>
    <property type="project" value="InterPro"/>
</dbReference>
<keyword evidence="6" id="KW-0249">Electron transport</keyword>
<evidence type="ECO:0000256" key="6">
    <source>
        <dbReference type="ARBA" id="ARBA00022982"/>
    </source>
</evidence>
<evidence type="ECO:0000256" key="5">
    <source>
        <dbReference type="ARBA" id="ARBA00022723"/>
    </source>
</evidence>
<sequence length="92" mass="10539">MSIENRLYAVRYRVDDKSHLTIRDQAVCQTCPTRACEWFCPADVYAWDEGEGRILVAYENCLECGTCRIACAEHNIEWTYPTGGYGIAYKFG</sequence>
<evidence type="ECO:0000256" key="3">
    <source>
        <dbReference type="ARBA" id="ARBA00020378"/>
    </source>
</evidence>
<dbReference type="AlphaFoldDB" id="A0A1I7F6L8"/>
<keyword evidence="4" id="KW-0813">Transport</keyword>
<dbReference type="PANTHER" id="PTHR43082:SF3">
    <property type="entry name" value="FERREDOXIN-LIKE PROTEIN YDIT"/>
    <property type="match status" value="1"/>
</dbReference>
<evidence type="ECO:0000256" key="1">
    <source>
        <dbReference type="ARBA" id="ARBA00003208"/>
    </source>
</evidence>
<comment type="similarity">
    <text evidence="2">To ferredoxins from P.putida and C.tartarivorum, ferredoxin I from A.vinelandii, ferredoxin II from D.desulfuricans.</text>
</comment>
<dbReference type="GO" id="GO:0051536">
    <property type="term" value="F:iron-sulfur cluster binding"/>
    <property type="evidence" value="ECO:0007669"/>
    <property type="project" value="UniProtKB-KW"/>
</dbReference>
<protein>
    <recommendedName>
        <fullName evidence="3">Ferredoxin-like protein</fullName>
    </recommendedName>
</protein>
<evidence type="ECO:0000256" key="4">
    <source>
        <dbReference type="ARBA" id="ARBA00022448"/>
    </source>
</evidence>
<dbReference type="InterPro" id="IPR012206">
    <property type="entry name" value="Fd_FixX"/>
</dbReference>
<evidence type="ECO:0000256" key="2">
    <source>
        <dbReference type="ARBA" id="ARBA00009192"/>
    </source>
</evidence>
<dbReference type="PROSITE" id="PS51379">
    <property type="entry name" value="4FE4S_FER_2"/>
    <property type="match status" value="2"/>
</dbReference>
<dbReference type="Gene3D" id="3.30.70.20">
    <property type="match status" value="1"/>
</dbReference>
<evidence type="ECO:0000256" key="9">
    <source>
        <dbReference type="ARBA" id="ARBA00023231"/>
    </source>
</evidence>
<evidence type="ECO:0000313" key="12">
    <source>
        <dbReference type="Proteomes" id="UP000183508"/>
    </source>
</evidence>
<dbReference type="EMBL" id="FPBV01000001">
    <property type="protein sequence ID" value="SFU31780.1"/>
    <property type="molecule type" value="Genomic_DNA"/>
</dbReference>
<evidence type="ECO:0000256" key="8">
    <source>
        <dbReference type="ARBA" id="ARBA00023014"/>
    </source>
</evidence>
<dbReference type="STRING" id="392015.SAMN05421543_10186"/>
<comment type="function">
    <text evidence="1">Could be a 3Fe-4S cluster-containing protein.</text>
</comment>
<keyword evidence="8" id="KW-0411">Iron-sulfur</keyword>
<accession>A0A1I7F6L8</accession>
<evidence type="ECO:0000256" key="7">
    <source>
        <dbReference type="ARBA" id="ARBA00023004"/>
    </source>
</evidence>
<dbReference type="PIRSF" id="PIRSF036548">
    <property type="entry name" value="Fdx_FixX"/>
    <property type="match status" value="1"/>
</dbReference>
<gene>
    <name evidence="11" type="ORF">SAMN05421543_10186</name>
</gene>
<keyword evidence="12" id="KW-1185">Reference proteome</keyword>
<dbReference type="PANTHER" id="PTHR43082">
    <property type="entry name" value="FERREDOXIN-LIKE"/>
    <property type="match status" value="1"/>
</dbReference>
<dbReference type="InterPro" id="IPR007859">
    <property type="entry name" value="ETF-QO/FixX_C"/>
</dbReference>
<dbReference type="InterPro" id="IPR017896">
    <property type="entry name" value="4Fe4S_Fe-S-bd"/>
</dbReference>
<dbReference type="SUPFAM" id="SSF54862">
    <property type="entry name" value="4Fe-4S ferredoxins"/>
    <property type="match status" value="1"/>
</dbReference>
<name>A0A1I7F6L8_9BACL</name>
<dbReference type="Proteomes" id="UP000183508">
    <property type="component" value="Unassembled WGS sequence"/>
</dbReference>
<reference evidence="12" key="1">
    <citation type="submission" date="2016-10" db="EMBL/GenBank/DDBJ databases">
        <authorList>
            <person name="Varghese N."/>
        </authorList>
    </citation>
    <scope>NUCLEOTIDE SEQUENCE [LARGE SCALE GENOMIC DNA]</scope>
    <source>
        <strain evidence="12">DSM 17980</strain>
    </source>
</reference>
<dbReference type="RefSeq" id="WP_074948524.1">
    <property type="nucleotide sequence ID" value="NZ_FPBV01000001.1"/>
</dbReference>
<feature type="domain" description="4Fe-4S ferredoxin-type" evidence="10">
    <location>
        <begin position="52"/>
        <end position="81"/>
    </location>
</feature>
<feature type="domain" description="4Fe-4S ferredoxin-type" evidence="10">
    <location>
        <begin position="18"/>
        <end position="50"/>
    </location>
</feature>
<dbReference type="eggNOG" id="COG2440">
    <property type="taxonomic scope" value="Bacteria"/>
</dbReference>
<keyword evidence="5" id="KW-0479">Metal-binding</keyword>
<organism evidence="11 12">
    <name type="scientific">Alicyclobacillus macrosporangiidus</name>
    <dbReference type="NCBI Taxonomy" id="392015"/>
    <lineage>
        <taxon>Bacteria</taxon>
        <taxon>Bacillati</taxon>
        <taxon>Bacillota</taxon>
        <taxon>Bacilli</taxon>
        <taxon>Bacillales</taxon>
        <taxon>Alicyclobacillaceae</taxon>
        <taxon>Alicyclobacillus</taxon>
    </lineage>
</organism>
<keyword evidence="7" id="KW-0408">Iron</keyword>
<proteinExistence type="predicted"/>
<evidence type="ECO:0000259" key="10">
    <source>
        <dbReference type="PROSITE" id="PS51379"/>
    </source>
</evidence>
<keyword evidence="9" id="KW-0535">Nitrogen fixation</keyword>